<proteinExistence type="predicted"/>
<dbReference type="AlphaFoldDB" id="A0A0A9BCD9"/>
<accession>A0A0A9BCD9</accession>
<evidence type="ECO:0000313" key="1">
    <source>
        <dbReference type="EMBL" id="JAD56972.1"/>
    </source>
</evidence>
<name>A0A0A9BCD9_ARUDO</name>
<reference evidence="1" key="1">
    <citation type="submission" date="2014-09" db="EMBL/GenBank/DDBJ databases">
        <authorList>
            <person name="Magalhaes I.L.F."/>
            <person name="Oliveira U."/>
            <person name="Santos F.R."/>
            <person name="Vidigal T.H.D.A."/>
            <person name="Brescovit A.D."/>
            <person name="Santos A.J."/>
        </authorList>
    </citation>
    <scope>NUCLEOTIDE SEQUENCE</scope>
    <source>
        <tissue evidence="1">Shoot tissue taken approximately 20 cm above the soil surface</tissue>
    </source>
</reference>
<dbReference type="EMBL" id="GBRH01240923">
    <property type="protein sequence ID" value="JAD56972.1"/>
    <property type="molecule type" value="Transcribed_RNA"/>
</dbReference>
<sequence>MEAQFVVFTSPIVPFVPLFTLVA</sequence>
<organism evidence="1">
    <name type="scientific">Arundo donax</name>
    <name type="common">Giant reed</name>
    <name type="synonym">Donax arundinaceus</name>
    <dbReference type="NCBI Taxonomy" id="35708"/>
    <lineage>
        <taxon>Eukaryota</taxon>
        <taxon>Viridiplantae</taxon>
        <taxon>Streptophyta</taxon>
        <taxon>Embryophyta</taxon>
        <taxon>Tracheophyta</taxon>
        <taxon>Spermatophyta</taxon>
        <taxon>Magnoliopsida</taxon>
        <taxon>Liliopsida</taxon>
        <taxon>Poales</taxon>
        <taxon>Poaceae</taxon>
        <taxon>PACMAD clade</taxon>
        <taxon>Arundinoideae</taxon>
        <taxon>Arundineae</taxon>
        <taxon>Arundo</taxon>
    </lineage>
</organism>
<protein>
    <submittedName>
        <fullName evidence="1">Uncharacterized protein</fullName>
    </submittedName>
</protein>
<reference evidence="1" key="2">
    <citation type="journal article" date="2015" name="Data Brief">
        <title>Shoot transcriptome of the giant reed, Arundo donax.</title>
        <authorList>
            <person name="Barrero R.A."/>
            <person name="Guerrero F.D."/>
            <person name="Moolhuijzen P."/>
            <person name="Goolsby J.A."/>
            <person name="Tidwell J."/>
            <person name="Bellgard S.E."/>
            <person name="Bellgard M.I."/>
        </authorList>
    </citation>
    <scope>NUCLEOTIDE SEQUENCE</scope>
    <source>
        <tissue evidence="1">Shoot tissue taken approximately 20 cm above the soil surface</tissue>
    </source>
</reference>